<sequence length="65" mass="6915">MRSNSGTRPLAEKTSMKATSCSSITRRDPITPPIMLWVFTASEELGGGVGGTERGATASERPDIF</sequence>
<dbReference type="Proteomes" id="UP000775213">
    <property type="component" value="Unassembled WGS sequence"/>
</dbReference>
<accession>A0AAV7G0M9</accession>
<feature type="region of interest" description="Disordered" evidence="1">
    <location>
        <begin position="46"/>
        <end position="65"/>
    </location>
</feature>
<keyword evidence="3" id="KW-1185">Reference proteome</keyword>
<name>A0AAV7G0M9_DENCH</name>
<proteinExistence type="predicted"/>
<feature type="region of interest" description="Disordered" evidence="1">
    <location>
        <begin position="1"/>
        <end position="27"/>
    </location>
</feature>
<evidence type="ECO:0000313" key="3">
    <source>
        <dbReference type="Proteomes" id="UP000775213"/>
    </source>
</evidence>
<gene>
    <name evidence="2" type="ORF">IEQ34_020342</name>
</gene>
<comment type="caution">
    <text evidence="2">The sequence shown here is derived from an EMBL/GenBank/DDBJ whole genome shotgun (WGS) entry which is preliminary data.</text>
</comment>
<organism evidence="2 3">
    <name type="scientific">Dendrobium chrysotoxum</name>
    <name type="common">Orchid</name>
    <dbReference type="NCBI Taxonomy" id="161865"/>
    <lineage>
        <taxon>Eukaryota</taxon>
        <taxon>Viridiplantae</taxon>
        <taxon>Streptophyta</taxon>
        <taxon>Embryophyta</taxon>
        <taxon>Tracheophyta</taxon>
        <taxon>Spermatophyta</taxon>
        <taxon>Magnoliopsida</taxon>
        <taxon>Liliopsida</taxon>
        <taxon>Asparagales</taxon>
        <taxon>Orchidaceae</taxon>
        <taxon>Epidendroideae</taxon>
        <taxon>Malaxideae</taxon>
        <taxon>Dendrobiinae</taxon>
        <taxon>Dendrobium</taxon>
    </lineage>
</organism>
<dbReference type="AlphaFoldDB" id="A0AAV7G0M9"/>
<protein>
    <submittedName>
        <fullName evidence="2">Uncharacterized protein</fullName>
    </submittedName>
</protein>
<evidence type="ECO:0000256" key="1">
    <source>
        <dbReference type="SAM" id="MobiDB-lite"/>
    </source>
</evidence>
<evidence type="ECO:0000313" key="2">
    <source>
        <dbReference type="EMBL" id="KAH0449650.1"/>
    </source>
</evidence>
<reference evidence="2 3" key="1">
    <citation type="journal article" date="2021" name="Hortic Res">
        <title>Chromosome-scale assembly of the Dendrobium chrysotoxum genome enhances the understanding of orchid evolution.</title>
        <authorList>
            <person name="Zhang Y."/>
            <person name="Zhang G.Q."/>
            <person name="Zhang D."/>
            <person name="Liu X.D."/>
            <person name="Xu X.Y."/>
            <person name="Sun W.H."/>
            <person name="Yu X."/>
            <person name="Zhu X."/>
            <person name="Wang Z.W."/>
            <person name="Zhao X."/>
            <person name="Zhong W.Y."/>
            <person name="Chen H."/>
            <person name="Yin W.L."/>
            <person name="Huang T."/>
            <person name="Niu S.C."/>
            <person name="Liu Z.J."/>
        </authorList>
    </citation>
    <scope>NUCLEOTIDE SEQUENCE [LARGE SCALE GENOMIC DNA]</scope>
    <source>
        <strain evidence="2">Lindl</strain>
    </source>
</reference>
<dbReference type="EMBL" id="JAGFBR010000018">
    <property type="protein sequence ID" value="KAH0449650.1"/>
    <property type="molecule type" value="Genomic_DNA"/>
</dbReference>